<reference evidence="6 7" key="1">
    <citation type="journal article" date="2013" name="Genome Announc.">
        <title>Draft Genome Sequence of Amycolatopsis decaplanina Strain DSM 44594T.</title>
        <authorList>
            <person name="Kaur N."/>
            <person name="Kumar S."/>
            <person name="Bala M."/>
            <person name="Raghava G.P."/>
            <person name="Mayilraj S."/>
        </authorList>
    </citation>
    <scope>NUCLEOTIDE SEQUENCE [LARGE SCALE GENOMIC DNA]</scope>
    <source>
        <strain evidence="6 7">DSM 44594</strain>
    </source>
</reference>
<dbReference type="Pfam" id="PF01522">
    <property type="entry name" value="Polysacc_deac_1"/>
    <property type="match status" value="1"/>
</dbReference>
<evidence type="ECO:0000313" key="6">
    <source>
        <dbReference type="EMBL" id="EME59809.1"/>
    </source>
</evidence>
<dbReference type="SUPFAM" id="SSF88713">
    <property type="entry name" value="Glycoside hydrolase/deacetylase"/>
    <property type="match status" value="1"/>
</dbReference>
<dbReference type="PROSITE" id="PS51677">
    <property type="entry name" value="NODB"/>
    <property type="match status" value="1"/>
</dbReference>
<dbReference type="InterPro" id="IPR002509">
    <property type="entry name" value="NODB_dom"/>
</dbReference>
<dbReference type="PANTHER" id="PTHR43630">
    <property type="entry name" value="POLY-BETA-1,6-N-ACETYL-D-GLUCOSAMINE SYNTHASE"/>
    <property type="match status" value="1"/>
</dbReference>
<dbReference type="GO" id="GO:0005975">
    <property type="term" value="P:carbohydrate metabolic process"/>
    <property type="evidence" value="ECO:0007669"/>
    <property type="project" value="InterPro"/>
</dbReference>
<dbReference type="Proteomes" id="UP000054226">
    <property type="component" value="Unassembled WGS sequence"/>
</dbReference>
<name>M2ZHJ4_9PSEU</name>
<feature type="transmembrane region" description="Helical" evidence="4">
    <location>
        <begin position="667"/>
        <end position="687"/>
    </location>
</feature>
<keyword evidence="2" id="KW-0328">Glycosyltransferase</keyword>
<dbReference type="Gene3D" id="3.90.550.10">
    <property type="entry name" value="Spore Coat Polysaccharide Biosynthesis Protein SpsA, Chain A"/>
    <property type="match status" value="1"/>
</dbReference>
<gene>
    <name evidence="6" type="ORF">H074_16626</name>
</gene>
<keyword evidence="7" id="KW-1185">Reference proteome</keyword>
<dbReference type="Pfam" id="PF13641">
    <property type="entry name" value="Glyco_tranf_2_3"/>
    <property type="match status" value="1"/>
</dbReference>
<sequence>MSHHHRRLPPPKAHWALLATLLFAVTVLLGLTTLVEGGFAADGAPRTRTAAEVPAAVRHGGPIIDPRGAEPVTSRLQPKTVALTFDDGPDPEWTPRILATLERHGVHATFFVTGAQVTRHPGLTAEIVRRGHELGNHTATHTDLGSAGDARAQIELRATDLAIAGAAGTETSLVRPPYSSTADAMDDAGWRAARRLGGEGRLIVLSELDSQDWRRTGVDAIADAMTPRTDDGAVVLLHDAGGDRSETLAALDRVIPGLKAKGWRFDTVSGAAGLSGTTAGVDGLTRFGGWLLIAAVQTGEALSAALGWLLIAASVLAVLRTVLVLVTTAIHVRRGRTAPSRPPVREPVTVIVPAYNEAAGIEATIRSILASDHHPTWVIVVDDGSTDGTADVVERLGLRRVMLIRQLNAGKPAALNTGLAAARTELVVMVDGDTVLEPGTVGAVVRPFADPSIGAVSGNAKVANRGGLLGRWQHIEYVIGFNLDRRMYDVGECMPTVPGAVGAFRRSAVLALGGVPEDTLAEDTDLTMALERDGWRVVYEQEARAWTEAPATLGQLWKQRYRWCYGTLQAVWKHRGAVVGKGAEGRLGRRGIPYLLMFQVALPVLAPFVDVAALFGVLTGDWKSALLYWSVFLLLQLVPGVIAFRLDRESLRPLLFLPLQQFVYRQLMYLVVIQSVMTALAGARLPWHKLDRLGQNAPPEVLSDGRPAS</sequence>
<dbReference type="EMBL" id="AOHO01000049">
    <property type="protein sequence ID" value="EME59809.1"/>
    <property type="molecule type" value="Genomic_DNA"/>
</dbReference>
<keyword evidence="4" id="KW-0812">Transmembrane</keyword>
<dbReference type="RefSeq" id="WP_007031186.1">
    <property type="nucleotide sequence ID" value="NZ_AOHO01000049.1"/>
</dbReference>
<dbReference type="GO" id="GO:0016757">
    <property type="term" value="F:glycosyltransferase activity"/>
    <property type="evidence" value="ECO:0007669"/>
    <property type="project" value="UniProtKB-KW"/>
</dbReference>
<accession>M2ZHJ4</accession>
<evidence type="ECO:0000313" key="7">
    <source>
        <dbReference type="Proteomes" id="UP000054226"/>
    </source>
</evidence>
<dbReference type="CDD" id="cd06423">
    <property type="entry name" value="CESA_like"/>
    <property type="match status" value="1"/>
</dbReference>
<keyword evidence="4" id="KW-0472">Membrane</keyword>
<evidence type="ECO:0000256" key="2">
    <source>
        <dbReference type="ARBA" id="ARBA00022676"/>
    </source>
</evidence>
<keyword evidence="4" id="KW-1133">Transmembrane helix</keyword>
<dbReference type="PANTHER" id="PTHR43630:SF1">
    <property type="entry name" value="POLY-BETA-1,6-N-ACETYL-D-GLUCOSAMINE SYNTHASE"/>
    <property type="match status" value="1"/>
</dbReference>
<proteinExistence type="inferred from homology"/>
<evidence type="ECO:0000256" key="3">
    <source>
        <dbReference type="ARBA" id="ARBA00022679"/>
    </source>
</evidence>
<protein>
    <submittedName>
        <fullName evidence="6">Polysaccharide deacetylase</fullName>
    </submittedName>
</protein>
<dbReference type="SUPFAM" id="SSF53448">
    <property type="entry name" value="Nucleotide-diphospho-sugar transferases"/>
    <property type="match status" value="1"/>
</dbReference>
<feature type="transmembrane region" description="Helical" evidence="4">
    <location>
        <begin position="626"/>
        <end position="646"/>
    </location>
</feature>
<dbReference type="PATRIC" id="fig|1284240.4.peg.3378"/>
<organism evidence="6 7">
    <name type="scientific">Amycolatopsis decaplanina DSM 44594</name>
    <dbReference type="NCBI Taxonomy" id="1284240"/>
    <lineage>
        <taxon>Bacteria</taxon>
        <taxon>Bacillati</taxon>
        <taxon>Actinomycetota</taxon>
        <taxon>Actinomycetes</taxon>
        <taxon>Pseudonocardiales</taxon>
        <taxon>Pseudonocardiaceae</taxon>
        <taxon>Amycolatopsis</taxon>
    </lineage>
</organism>
<dbReference type="InterPro" id="IPR011330">
    <property type="entry name" value="Glyco_hydro/deAcase_b/a-brl"/>
</dbReference>
<dbReference type="GO" id="GO:0016810">
    <property type="term" value="F:hydrolase activity, acting on carbon-nitrogen (but not peptide) bonds"/>
    <property type="evidence" value="ECO:0007669"/>
    <property type="project" value="InterPro"/>
</dbReference>
<feature type="domain" description="NodB homology" evidence="5">
    <location>
        <begin position="79"/>
        <end position="266"/>
    </location>
</feature>
<evidence type="ECO:0000256" key="4">
    <source>
        <dbReference type="SAM" id="Phobius"/>
    </source>
</evidence>
<dbReference type="Gene3D" id="3.20.20.370">
    <property type="entry name" value="Glycoside hydrolase/deacetylase"/>
    <property type="match status" value="1"/>
</dbReference>
<comment type="caution">
    <text evidence="6">The sequence shown here is derived from an EMBL/GenBank/DDBJ whole genome shotgun (WGS) entry which is preliminary data.</text>
</comment>
<evidence type="ECO:0000256" key="1">
    <source>
        <dbReference type="ARBA" id="ARBA00006739"/>
    </source>
</evidence>
<feature type="transmembrane region" description="Helical" evidence="4">
    <location>
        <begin position="594"/>
        <end position="620"/>
    </location>
</feature>
<evidence type="ECO:0000259" key="5">
    <source>
        <dbReference type="PROSITE" id="PS51677"/>
    </source>
</evidence>
<dbReference type="AlphaFoldDB" id="M2ZHJ4"/>
<keyword evidence="3" id="KW-0808">Transferase</keyword>
<comment type="similarity">
    <text evidence="1">Belongs to the glycosyltransferase 2 family.</text>
</comment>
<dbReference type="InterPro" id="IPR029044">
    <property type="entry name" value="Nucleotide-diphossugar_trans"/>
</dbReference>
<dbReference type="OrthoDB" id="9763050at2"/>